<sequence length="99" mass="10609">MPAAHPVVLRFAVPLKARPKLWQTGLPTSAAQSVAHDESTCRRPASRPGMGAVLKNPHRRAANQRSMPALNGAQILGGGSRVTIPRHNRRRRPGPSGTP</sequence>
<proteinExistence type="predicted"/>
<keyword evidence="3" id="KW-1185">Reference proteome</keyword>
<gene>
    <name evidence="2" type="ORF">Cob_v000251</name>
</gene>
<evidence type="ECO:0000256" key="1">
    <source>
        <dbReference type="SAM" id="MobiDB-lite"/>
    </source>
</evidence>
<comment type="caution">
    <text evidence="2">The sequence shown here is derived from an EMBL/GenBank/DDBJ whole genome shotgun (WGS) entry which is preliminary data.</text>
</comment>
<feature type="region of interest" description="Disordered" evidence="1">
    <location>
        <begin position="27"/>
        <end position="99"/>
    </location>
</feature>
<name>A0A484G7V8_COLOR</name>
<reference evidence="3" key="2">
    <citation type="journal article" date="2019" name="Mol. Plant Microbe Interact.">
        <title>Genome sequence resources for four phytopathogenic fungi from the Colletotrichum orbiculare species complex.</title>
        <authorList>
            <person name="Gan P."/>
            <person name="Tsushima A."/>
            <person name="Narusaka M."/>
            <person name="Narusaka Y."/>
            <person name="Takano Y."/>
            <person name="Kubo Y."/>
            <person name="Shirasu K."/>
        </authorList>
    </citation>
    <scope>GENOME REANNOTATION</scope>
    <source>
        <strain evidence="3">104-T / ATCC 96160 / CBS 514.97 / LARS 414 / MAFF 240422</strain>
    </source>
</reference>
<dbReference type="EMBL" id="AMCV02000001">
    <property type="protein sequence ID" value="TDZ25974.1"/>
    <property type="molecule type" value="Genomic_DNA"/>
</dbReference>
<evidence type="ECO:0000313" key="2">
    <source>
        <dbReference type="EMBL" id="TDZ25974.1"/>
    </source>
</evidence>
<accession>A0A484G7V8</accession>
<feature type="compositionally biased region" description="Basic residues" evidence="1">
    <location>
        <begin position="84"/>
        <end position="93"/>
    </location>
</feature>
<dbReference type="Proteomes" id="UP000014480">
    <property type="component" value="Unassembled WGS sequence"/>
</dbReference>
<protein>
    <submittedName>
        <fullName evidence="2">Uncharacterized protein</fullName>
    </submittedName>
</protein>
<evidence type="ECO:0000313" key="3">
    <source>
        <dbReference type="Proteomes" id="UP000014480"/>
    </source>
</evidence>
<reference evidence="3" key="1">
    <citation type="journal article" date="2013" name="New Phytol.">
        <title>Comparative genomic and transcriptomic analyses reveal the hemibiotrophic stage shift of Colletotrichum fungi.</title>
        <authorList>
            <person name="Gan P."/>
            <person name="Ikeda K."/>
            <person name="Irieda H."/>
            <person name="Narusaka M."/>
            <person name="O'Connell R.J."/>
            <person name="Narusaka Y."/>
            <person name="Takano Y."/>
            <person name="Kubo Y."/>
            <person name="Shirasu K."/>
        </authorList>
    </citation>
    <scope>NUCLEOTIDE SEQUENCE [LARGE SCALE GENOMIC DNA]</scope>
    <source>
        <strain evidence="3">104-T / ATCC 96160 / CBS 514.97 / LARS 414 / MAFF 240422</strain>
    </source>
</reference>
<organism evidence="2 3">
    <name type="scientific">Colletotrichum orbiculare (strain 104-T / ATCC 96160 / CBS 514.97 / LARS 414 / MAFF 240422)</name>
    <name type="common">Cucumber anthracnose fungus</name>
    <name type="synonym">Colletotrichum lagenarium</name>
    <dbReference type="NCBI Taxonomy" id="1213857"/>
    <lineage>
        <taxon>Eukaryota</taxon>
        <taxon>Fungi</taxon>
        <taxon>Dikarya</taxon>
        <taxon>Ascomycota</taxon>
        <taxon>Pezizomycotina</taxon>
        <taxon>Sordariomycetes</taxon>
        <taxon>Hypocreomycetidae</taxon>
        <taxon>Glomerellales</taxon>
        <taxon>Glomerellaceae</taxon>
        <taxon>Colletotrichum</taxon>
        <taxon>Colletotrichum orbiculare species complex</taxon>
    </lineage>
</organism>
<dbReference type="AlphaFoldDB" id="A0A484G7V8"/>